<reference evidence="1 2" key="1">
    <citation type="journal article" date="2023" name="Commun. Biol.">
        <title>Reorganization of the ancestral sex-determining regions during the evolution of trioecy in Pleodorina starrii.</title>
        <authorList>
            <person name="Takahashi K."/>
            <person name="Suzuki S."/>
            <person name="Kawai-Toyooka H."/>
            <person name="Yamamoto K."/>
            <person name="Hamaji T."/>
            <person name="Ootsuki R."/>
            <person name="Yamaguchi H."/>
            <person name="Kawachi M."/>
            <person name="Higashiyama T."/>
            <person name="Nozaki H."/>
        </authorList>
    </citation>
    <scope>NUCLEOTIDE SEQUENCE [LARGE SCALE GENOMIC DNA]</scope>
    <source>
        <strain evidence="1 2">NIES-4479</strain>
    </source>
</reference>
<organism evidence="1 2">
    <name type="scientific">Pleodorina starrii</name>
    <dbReference type="NCBI Taxonomy" id="330485"/>
    <lineage>
        <taxon>Eukaryota</taxon>
        <taxon>Viridiplantae</taxon>
        <taxon>Chlorophyta</taxon>
        <taxon>core chlorophytes</taxon>
        <taxon>Chlorophyceae</taxon>
        <taxon>CS clade</taxon>
        <taxon>Chlamydomonadales</taxon>
        <taxon>Volvocaceae</taxon>
        <taxon>Pleodorina</taxon>
    </lineage>
</organism>
<proteinExistence type="predicted"/>
<name>A0A9W6BHD6_9CHLO</name>
<evidence type="ECO:0000313" key="1">
    <source>
        <dbReference type="EMBL" id="GLC52089.1"/>
    </source>
</evidence>
<protein>
    <submittedName>
        <fullName evidence="1">Uncharacterized protein</fullName>
    </submittedName>
</protein>
<comment type="caution">
    <text evidence="1">The sequence shown here is derived from an EMBL/GenBank/DDBJ whole genome shotgun (WGS) entry which is preliminary data.</text>
</comment>
<evidence type="ECO:0000313" key="2">
    <source>
        <dbReference type="Proteomes" id="UP001165080"/>
    </source>
</evidence>
<dbReference type="Proteomes" id="UP001165080">
    <property type="component" value="Unassembled WGS sequence"/>
</dbReference>
<sequence length="63" mass="7152">MQQRPAGCPCPVPRLHCLANLPALERLSLELDVITTQGLSGLVEDEVRMLLETVAKRRSWRRQ</sequence>
<keyword evidence="2" id="KW-1185">Reference proteome</keyword>
<gene>
    <name evidence="1" type="primary">PLESTBF000280</name>
    <name evidence="1" type="ORF">PLESTB_000581600</name>
</gene>
<accession>A0A9W6BHD6</accession>
<dbReference type="EMBL" id="BRXU01000005">
    <property type="protein sequence ID" value="GLC52089.1"/>
    <property type="molecule type" value="Genomic_DNA"/>
</dbReference>
<dbReference type="AlphaFoldDB" id="A0A9W6BHD6"/>